<dbReference type="EMBL" id="RCVZ01000002">
    <property type="protein sequence ID" value="RLQ97395.1"/>
    <property type="molecule type" value="Genomic_DNA"/>
</dbReference>
<dbReference type="PANTHER" id="PTHR43278:SF4">
    <property type="entry name" value="NAD(P)H-DEPENDENT FMN-CONTAINING OXIDOREDUCTASE YWQN-RELATED"/>
    <property type="match status" value="1"/>
</dbReference>
<feature type="domain" description="NADPH-dependent FMN reductase-like" evidence="3">
    <location>
        <begin position="1"/>
        <end position="144"/>
    </location>
</feature>
<keyword evidence="5" id="KW-1185">Reference proteome</keyword>
<keyword evidence="2" id="KW-0288">FMN</keyword>
<evidence type="ECO:0000313" key="4">
    <source>
        <dbReference type="EMBL" id="RLQ97395.1"/>
    </source>
</evidence>
<dbReference type="AlphaFoldDB" id="A0A3L7K427"/>
<dbReference type="PANTHER" id="PTHR43278">
    <property type="entry name" value="NAD(P)H-DEPENDENT FMN-CONTAINING OXIDOREDUCTASE YWQN-RELATED"/>
    <property type="match status" value="1"/>
</dbReference>
<comment type="caution">
    <text evidence="4">The sequence shown here is derived from an EMBL/GenBank/DDBJ whole genome shotgun (WGS) entry which is preliminary data.</text>
</comment>
<organism evidence="4 5">
    <name type="scientific">Falsibacillus albus</name>
    <dbReference type="NCBI Taxonomy" id="2478915"/>
    <lineage>
        <taxon>Bacteria</taxon>
        <taxon>Bacillati</taxon>
        <taxon>Bacillota</taxon>
        <taxon>Bacilli</taxon>
        <taxon>Bacillales</taxon>
        <taxon>Bacillaceae</taxon>
        <taxon>Falsibacillus</taxon>
    </lineage>
</organism>
<evidence type="ECO:0000256" key="1">
    <source>
        <dbReference type="ARBA" id="ARBA00022630"/>
    </source>
</evidence>
<keyword evidence="1" id="KW-0285">Flavoprotein</keyword>
<dbReference type="SUPFAM" id="SSF52218">
    <property type="entry name" value="Flavoproteins"/>
    <property type="match status" value="1"/>
</dbReference>
<dbReference type="InterPro" id="IPR005025">
    <property type="entry name" value="FMN_Rdtase-like_dom"/>
</dbReference>
<dbReference type="RefSeq" id="WP_121679345.1">
    <property type="nucleotide sequence ID" value="NZ_RCVZ01000002.1"/>
</dbReference>
<dbReference type="OrthoDB" id="9805976at2"/>
<dbReference type="GO" id="GO:0016491">
    <property type="term" value="F:oxidoreductase activity"/>
    <property type="evidence" value="ECO:0007669"/>
    <property type="project" value="InterPro"/>
</dbReference>
<dbReference type="InterPro" id="IPR051796">
    <property type="entry name" value="ISF_SsuE-like"/>
</dbReference>
<accession>A0A3L7K427</accession>
<evidence type="ECO:0000313" key="5">
    <source>
        <dbReference type="Proteomes" id="UP000276770"/>
    </source>
</evidence>
<dbReference type="InterPro" id="IPR029039">
    <property type="entry name" value="Flavoprotein-like_sf"/>
</dbReference>
<dbReference type="Gene3D" id="3.40.50.360">
    <property type="match status" value="1"/>
</dbReference>
<proteinExistence type="predicted"/>
<evidence type="ECO:0000259" key="3">
    <source>
        <dbReference type="Pfam" id="PF03358"/>
    </source>
</evidence>
<dbReference type="Pfam" id="PF03358">
    <property type="entry name" value="FMN_red"/>
    <property type="match status" value="1"/>
</dbReference>
<name>A0A3L7K427_9BACI</name>
<evidence type="ECO:0000256" key="2">
    <source>
        <dbReference type="ARBA" id="ARBA00022643"/>
    </source>
</evidence>
<sequence>MKITVLSGSARHNGNTEYLAKTAVEKHAHTLFKLKDYKILPIDDMRHDPKGFAPVEDDYEAIIEQVLESDILIFATPIYWYGMSGQMKNFIDRWSQSLRDPMLNFKEHMSKKKAYVIICGGDQAKIKGLPLIMQFKHIFEFMGMEFGGYIIGEANAPNDILNNEFALESARRLLS</sequence>
<gene>
    <name evidence="4" type="ORF">D9X91_04380</name>
</gene>
<dbReference type="Proteomes" id="UP000276770">
    <property type="component" value="Unassembled WGS sequence"/>
</dbReference>
<protein>
    <submittedName>
        <fullName evidence="4">Flavodoxin family protein</fullName>
    </submittedName>
</protein>
<reference evidence="4 5" key="1">
    <citation type="submission" date="2018-10" db="EMBL/GenBank/DDBJ databases">
        <title>Falsibacillus sp. genome draft.</title>
        <authorList>
            <person name="Shi S."/>
        </authorList>
    </citation>
    <scope>NUCLEOTIDE SEQUENCE [LARGE SCALE GENOMIC DNA]</scope>
    <source>
        <strain evidence="4 5">GY 10110</strain>
    </source>
</reference>